<feature type="signal peptide" evidence="2">
    <location>
        <begin position="1"/>
        <end position="15"/>
    </location>
</feature>
<feature type="region of interest" description="Disordered" evidence="1">
    <location>
        <begin position="203"/>
        <end position="237"/>
    </location>
</feature>
<name>A0A061JC66_TRYRA</name>
<proteinExistence type="predicted"/>
<dbReference type="EMBL" id="AUPL01000562">
    <property type="protein sequence ID" value="ESL11681.1"/>
    <property type="molecule type" value="Genomic_DNA"/>
</dbReference>
<dbReference type="InterPro" id="IPR000626">
    <property type="entry name" value="Ubiquitin-like_dom"/>
</dbReference>
<evidence type="ECO:0000313" key="4">
    <source>
        <dbReference type="EMBL" id="ESL11681.1"/>
    </source>
</evidence>
<feature type="compositionally biased region" description="Polar residues" evidence="1">
    <location>
        <begin position="228"/>
        <end position="237"/>
    </location>
</feature>
<keyword evidence="2" id="KW-0732">Signal</keyword>
<evidence type="ECO:0000256" key="2">
    <source>
        <dbReference type="SAM" id="SignalP"/>
    </source>
</evidence>
<dbReference type="Proteomes" id="UP000031737">
    <property type="component" value="Unassembled WGS sequence"/>
</dbReference>
<feature type="domain" description="Ubiquitin-like" evidence="3">
    <location>
        <begin position="89"/>
        <end position="170"/>
    </location>
</feature>
<dbReference type="PROSITE" id="PS50053">
    <property type="entry name" value="UBIQUITIN_2"/>
    <property type="match status" value="1"/>
</dbReference>
<protein>
    <recommendedName>
        <fullName evidence="3">Ubiquitin-like domain-containing protein</fullName>
    </recommendedName>
</protein>
<sequence>MFRISLLLAWRRTAALCLRASKLAQYEQEAFEARARLEESKTYPGPIRSATPGDTRFYAGSLESILQDTDRHYWRAVTDDPQVQYLIPLRIRFKIFSWVTTGWEQRLQIVQVMAPRDSTIAQLIELVTIENQSPYLCSSVFTLSLDGKELDSSKTLSDYGITEHSRIDAIEDKDHLLHKESERPLDWTVDEMSAESLNRSPYKEMGIHPLPNLAPRYEARPKGYFGKNNYSGMRQES</sequence>
<feature type="chain" id="PRO_5012610334" description="Ubiquitin-like domain-containing protein" evidence="2">
    <location>
        <begin position="16"/>
        <end position="237"/>
    </location>
</feature>
<organism evidence="4 5">
    <name type="scientific">Trypanosoma rangeli SC58</name>
    <dbReference type="NCBI Taxonomy" id="429131"/>
    <lineage>
        <taxon>Eukaryota</taxon>
        <taxon>Discoba</taxon>
        <taxon>Euglenozoa</taxon>
        <taxon>Kinetoplastea</taxon>
        <taxon>Metakinetoplastina</taxon>
        <taxon>Trypanosomatida</taxon>
        <taxon>Trypanosomatidae</taxon>
        <taxon>Trypanosoma</taxon>
        <taxon>Herpetosoma</taxon>
    </lineage>
</organism>
<dbReference type="VEuPathDB" id="TriTrypDB:TRSC58_00562"/>
<evidence type="ECO:0000313" key="5">
    <source>
        <dbReference type="Proteomes" id="UP000031737"/>
    </source>
</evidence>
<reference evidence="4 5" key="1">
    <citation type="submission" date="2013-07" db="EMBL/GenBank/DDBJ databases">
        <authorList>
            <person name="Stoco P.H."/>
            <person name="Wagner G."/>
            <person name="Gerber A."/>
            <person name="Zaha A."/>
            <person name="Thompson C."/>
            <person name="Bartholomeu D.C."/>
            <person name="Luckemeyer D.D."/>
            <person name="Bahia D."/>
            <person name="Loreto E."/>
            <person name="Prestes E.B."/>
            <person name="Lima F.M."/>
            <person name="Rodrigues-Luiz G."/>
            <person name="Vallejo G.A."/>
            <person name="Filho J.F."/>
            <person name="Monteiro K.M."/>
            <person name="Tyler K.M."/>
            <person name="de Almeida L.G."/>
            <person name="Ortiz M.F."/>
            <person name="Siervo M.A."/>
            <person name="de Moraes M.H."/>
            <person name="Cunha O.L."/>
            <person name="Mendonca-Neto R."/>
            <person name="Silva R."/>
            <person name="Teixeira S.M."/>
            <person name="Murta S.M."/>
            <person name="Sincero T.C."/>
            <person name="Mendes T.A."/>
            <person name="Urmenyi T.P."/>
            <person name="Silva V.G."/>
            <person name="da Rocha W.D."/>
            <person name="Andersson B."/>
            <person name="Romanha A.J."/>
            <person name="Steindel M."/>
            <person name="de Vasconcelos A.T."/>
            <person name="Grisard E.C."/>
        </authorList>
    </citation>
    <scope>NUCLEOTIDE SEQUENCE [LARGE SCALE GENOMIC DNA]</scope>
    <source>
        <strain evidence="4 5">SC58</strain>
    </source>
</reference>
<dbReference type="OrthoDB" id="259087at2759"/>
<comment type="caution">
    <text evidence="4">The sequence shown here is derived from an EMBL/GenBank/DDBJ whole genome shotgun (WGS) entry which is preliminary data.</text>
</comment>
<dbReference type="InterPro" id="IPR029071">
    <property type="entry name" value="Ubiquitin-like_domsf"/>
</dbReference>
<keyword evidence="5" id="KW-1185">Reference proteome</keyword>
<evidence type="ECO:0000256" key="1">
    <source>
        <dbReference type="SAM" id="MobiDB-lite"/>
    </source>
</evidence>
<gene>
    <name evidence="4" type="ORF">TRSC58_00562</name>
</gene>
<dbReference type="CDD" id="cd17039">
    <property type="entry name" value="Ubl_ubiquitin_like"/>
    <property type="match status" value="1"/>
</dbReference>
<dbReference type="AlphaFoldDB" id="A0A061JC66"/>
<accession>A0A061JC66</accession>
<dbReference type="SUPFAM" id="SSF54236">
    <property type="entry name" value="Ubiquitin-like"/>
    <property type="match status" value="1"/>
</dbReference>
<evidence type="ECO:0000259" key="3">
    <source>
        <dbReference type="PROSITE" id="PS50053"/>
    </source>
</evidence>